<dbReference type="Proteomes" id="UP000008037">
    <property type="component" value="Chromosome"/>
</dbReference>
<dbReference type="BioCyc" id="CNIT1237085:G1324-1599-MONOMER"/>
<dbReference type="InParanoid" id="K0IN05"/>
<dbReference type="STRING" id="1237085.Ngar_c16010"/>
<evidence type="ECO:0000313" key="1">
    <source>
        <dbReference type="EMBL" id="AFU58534.1"/>
    </source>
</evidence>
<evidence type="ECO:0000313" key="2">
    <source>
        <dbReference type="Proteomes" id="UP000008037"/>
    </source>
</evidence>
<reference evidence="1 2" key="1">
    <citation type="journal article" date="2012" name="Environ. Microbiol.">
        <title>The genome of the ammonia-oxidizing Candidatus Nitrososphaera gargensis: insights into metabolic versatility and environmental adaptations.</title>
        <authorList>
            <person name="Spang A."/>
            <person name="Poehlein A."/>
            <person name="Offre P."/>
            <person name="Zumbragel S."/>
            <person name="Haider S."/>
            <person name="Rychlik N."/>
            <person name="Nowka B."/>
            <person name="Schmeisser C."/>
            <person name="Lebedeva E.V."/>
            <person name="Rattei T."/>
            <person name="Bohm C."/>
            <person name="Schmid M."/>
            <person name="Galushko A."/>
            <person name="Hatzenpichler R."/>
            <person name="Weinmaier T."/>
            <person name="Daniel R."/>
            <person name="Schleper C."/>
            <person name="Spieck E."/>
            <person name="Streit W."/>
            <person name="Wagner M."/>
        </authorList>
    </citation>
    <scope>NUCLEOTIDE SEQUENCE [LARGE SCALE GENOMIC DNA]</scope>
    <source>
        <strain evidence="2">Ga9.2</strain>
    </source>
</reference>
<gene>
    <name evidence="1" type="ordered locus">Ngar_c16010</name>
</gene>
<proteinExistence type="predicted"/>
<keyword evidence="2" id="KW-1185">Reference proteome</keyword>
<sequence>MGVPDLKNNCQDTAFMEPKLEAEKVIAENTAIQEEEKQVEFLEHEIECPRCHDSMVLCSDFDNLYYVCEECDFCLYTIKKNRI</sequence>
<dbReference type="AlphaFoldDB" id="K0IN05"/>
<dbReference type="EMBL" id="CP002408">
    <property type="protein sequence ID" value="AFU58534.1"/>
    <property type="molecule type" value="Genomic_DNA"/>
</dbReference>
<name>K0IN05_NITGG</name>
<organism evidence="1 2">
    <name type="scientific">Nitrososphaera gargensis (strain Ga9.2)</name>
    <dbReference type="NCBI Taxonomy" id="1237085"/>
    <lineage>
        <taxon>Archaea</taxon>
        <taxon>Nitrososphaerota</taxon>
        <taxon>Nitrososphaeria</taxon>
        <taxon>Nitrososphaerales</taxon>
        <taxon>Nitrososphaeraceae</taxon>
        <taxon>Nitrososphaera</taxon>
    </lineage>
</organism>
<protein>
    <submittedName>
        <fullName evidence="1">Uncharacterized protein</fullName>
    </submittedName>
</protein>
<dbReference type="KEGG" id="nga:Ngar_c16010"/>
<accession>K0IN05</accession>
<dbReference type="HOGENOM" id="CLU_193460_0_0_2"/>